<dbReference type="PANTHER" id="PTHR46237:SF1">
    <property type="entry name" value="CYTOCHROME B5 REDUCTASE 4"/>
    <property type="match status" value="1"/>
</dbReference>
<feature type="domain" description="FAD-binding FR-type" evidence="7">
    <location>
        <begin position="336"/>
        <end position="448"/>
    </location>
</feature>
<evidence type="ECO:0000313" key="9">
    <source>
        <dbReference type="RefSeq" id="XP_029407123.2"/>
    </source>
</evidence>
<dbReference type="Gene3D" id="2.60.40.790">
    <property type="match status" value="1"/>
</dbReference>
<evidence type="ECO:0000259" key="6">
    <source>
        <dbReference type="PROSITE" id="PS50255"/>
    </source>
</evidence>
<dbReference type="KEGG" id="bdr:105228670"/>
<dbReference type="GO" id="GO:0005783">
    <property type="term" value="C:endoplasmic reticulum"/>
    <property type="evidence" value="ECO:0007669"/>
    <property type="project" value="TreeGrafter"/>
</dbReference>
<dbReference type="PANTHER" id="PTHR46237">
    <property type="entry name" value="CYTOCHROME B5 REDUCTASE 4 FAMILY MEMBER"/>
    <property type="match status" value="1"/>
</dbReference>
<protein>
    <submittedName>
        <fullName evidence="9">Cytochrome b5 reductase 4 isoform X1</fullName>
    </submittedName>
</protein>
<dbReference type="PROSITE" id="PS50255">
    <property type="entry name" value="CYTOCHROME_B5_2"/>
    <property type="match status" value="1"/>
</dbReference>
<keyword evidence="8" id="KW-1185">Reference proteome</keyword>
<dbReference type="Pfam" id="PF00970">
    <property type="entry name" value="FAD_binding_6"/>
    <property type="match status" value="1"/>
</dbReference>
<dbReference type="GeneID" id="105228670"/>
<accession>A0A8N4QGA2</accession>
<dbReference type="InterPro" id="IPR036400">
    <property type="entry name" value="Cyt_B5-like_heme/steroid_sf"/>
</dbReference>
<dbReference type="PROSITE" id="PS51384">
    <property type="entry name" value="FAD_FR"/>
    <property type="match status" value="1"/>
</dbReference>
<dbReference type="RefSeq" id="XP_029407123.2">
    <property type="nucleotide sequence ID" value="XM_029551263.2"/>
</dbReference>
<dbReference type="InterPro" id="IPR039261">
    <property type="entry name" value="FNR_nucleotide-bd"/>
</dbReference>
<dbReference type="InterPro" id="IPR008978">
    <property type="entry name" value="HSP20-like_chaperone"/>
</dbReference>
<evidence type="ECO:0000256" key="4">
    <source>
        <dbReference type="ARBA" id="ARBA00023002"/>
    </source>
</evidence>
<organism evidence="8 9">
    <name type="scientific">Bactrocera dorsalis</name>
    <name type="common">Oriental fruit fly</name>
    <name type="synonym">Dacus dorsalis</name>
    <dbReference type="NCBI Taxonomy" id="27457"/>
    <lineage>
        <taxon>Eukaryota</taxon>
        <taxon>Metazoa</taxon>
        <taxon>Ecdysozoa</taxon>
        <taxon>Arthropoda</taxon>
        <taxon>Hexapoda</taxon>
        <taxon>Insecta</taxon>
        <taxon>Pterygota</taxon>
        <taxon>Neoptera</taxon>
        <taxon>Endopterygota</taxon>
        <taxon>Diptera</taxon>
        <taxon>Brachycera</taxon>
        <taxon>Muscomorpha</taxon>
        <taxon>Tephritoidea</taxon>
        <taxon>Tephritidae</taxon>
        <taxon>Bactrocera</taxon>
        <taxon>Bactrocera</taxon>
    </lineage>
</organism>
<dbReference type="SUPFAM" id="SSF49764">
    <property type="entry name" value="HSP20-like chaperones"/>
    <property type="match status" value="1"/>
</dbReference>
<dbReference type="Proteomes" id="UP001652620">
    <property type="component" value="Chromosome 3"/>
</dbReference>
<keyword evidence="2" id="KW-0349">Heme</keyword>
<dbReference type="SMART" id="SM01117">
    <property type="entry name" value="Cyt-b5"/>
    <property type="match status" value="1"/>
</dbReference>
<keyword evidence="4" id="KW-0560">Oxidoreductase</keyword>
<dbReference type="Gene3D" id="2.40.30.10">
    <property type="entry name" value="Translation factors"/>
    <property type="match status" value="1"/>
</dbReference>
<evidence type="ECO:0000256" key="1">
    <source>
        <dbReference type="ARBA" id="ARBA00006105"/>
    </source>
</evidence>
<dbReference type="GO" id="GO:0020037">
    <property type="term" value="F:heme binding"/>
    <property type="evidence" value="ECO:0007669"/>
    <property type="project" value="InterPro"/>
</dbReference>
<dbReference type="OrthoDB" id="432299at2759"/>
<evidence type="ECO:0000256" key="5">
    <source>
        <dbReference type="ARBA" id="ARBA00023004"/>
    </source>
</evidence>
<dbReference type="InterPro" id="IPR001199">
    <property type="entry name" value="Cyt_B5-like_heme/steroid-bd"/>
</dbReference>
<dbReference type="SUPFAM" id="SSF55856">
    <property type="entry name" value="Cytochrome b5-like heme/steroid binding domain"/>
    <property type="match status" value="1"/>
</dbReference>
<dbReference type="GO" id="GO:0046872">
    <property type="term" value="F:metal ion binding"/>
    <property type="evidence" value="ECO:0007669"/>
    <property type="project" value="UniProtKB-KW"/>
</dbReference>
<evidence type="ECO:0000259" key="7">
    <source>
        <dbReference type="PROSITE" id="PS51384"/>
    </source>
</evidence>
<evidence type="ECO:0000256" key="3">
    <source>
        <dbReference type="ARBA" id="ARBA00022723"/>
    </source>
</evidence>
<dbReference type="CDD" id="cd06183">
    <property type="entry name" value="cyt_b5_reduct_like"/>
    <property type="match status" value="1"/>
</dbReference>
<feature type="domain" description="Cytochrome b5 heme-binding" evidence="6">
    <location>
        <begin position="121"/>
        <end position="197"/>
    </location>
</feature>
<dbReference type="InterPro" id="IPR017927">
    <property type="entry name" value="FAD-bd_FR_type"/>
</dbReference>
<comment type="similarity">
    <text evidence="1">Belongs to the flavoprotein pyridine nucleotide cytochrome reductase family.</text>
</comment>
<evidence type="ECO:0000256" key="2">
    <source>
        <dbReference type="ARBA" id="ARBA00022617"/>
    </source>
</evidence>
<dbReference type="Pfam" id="PF00175">
    <property type="entry name" value="NAD_binding_1"/>
    <property type="match status" value="1"/>
</dbReference>
<keyword evidence="5" id="KW-0408">Iron</keyword>
<dbReference type="InterPro" id="IPR051872">
    <property type="entry name" value="Cytochrome_b5/Flavoprotein_Rdt"/>
</dbReference>
<dbReference type="InterPro" id="IPR018506">
    <property type="entry name" value="Cyt_B5_heme-BS"/>
</dbReference>
<proteinExistence type="inferred from homology"/>
<gene>
    <name evidence="9" type="primary">LOC105228670</name>
</gene>
<dbReference type="InterPro" id="IPR001433">
    <property type="entry name" value="OxRdtase_FAD/NAD-bd"/>
</dbReference>
<dbReference type="AlphaFoldDB" id="A0A8N4QGA2"/>
<dbReference type="PRINTS" id="PR00406">
    <property type="entry name" value="CYTB5RDTASE"/>
</dbReference>
<dbReference type="PROSITE" id="PS00191">
    <property type="entry name" value="CYTOCHROME_B5_1"/>
    <property type="match status" value="1"/>
</dbReference>
<dbReference type="GO" id="GO:0004128">
    <property type="term" value="F:cytochrome-b5 reductase activity, acting on NAD(P)H"/>
    <property type="evidence" value="ECO:0007669"/>
    <property type="project" value="TreeGrafter"/>
</dbReference>
<dbReference type="GO" id="GO:0006801">
    <property type="term" value="P:superoxide metabolic process"/>
    <property type="evidence" value="ECO:0007669"/>
    <property type="project" value="TreeGrafter"/>
</dbReference>
<name>A0A8N4QGA2_BACDO</name>
<dbReference type="Gene3D" id="3.10.120.10">
    <property type="entry name" value="Cytochrome b5-like heme/steroid binding domain"/>
    <property type="match status" value="1"/>
</dbReference>
<dbReference type="SUPFAM" id="SSF63380">
    <property type="entry name" value="Riboflavin synthase domain-like"/>
    <property type="match status" value="1"/>
</dbReference>
<dbReference type="InterPro" id="IPR017938">
    <property type="entry name" value="Riboflavin_synthase-like_b-brl"/>
</dbReference>
<keyword evidence="3" id="KW-0479">Metal-binding</keyword>
<sequence>MNYYVAGAKPCGGFMALCTLATANIAFDGTINIQRNEPNQNSIYSMSDINNKSSMSNLHLPTTTTVGQMLAPANTAPQKLNSGSATGNPRNKCALKPGHSLMDWIRLGNSGIDLAGTRGRVTPINSDELARHNTREDAWMAIRGKVYNVTRYMDFHPGGVDELMRGVGRDATKLFDEVHAWVNYQQLLVKCFIGPLRTLSKMSSIPEGRTPVPTAIFETPSSNKPVTTNTEIVPRFDWIQKRQDLTIYIYTRQLCNPGLLLRRKCAKLLQLQVQINSTQHIFEFELHEEVDWPPKSVRVGSETGKIELSVTKVEPALWPTYGAHTVSKGVMGETEDLEYEYEVVKCTDFNHDSFVLCLRGIQETLMVLPVGYHMIVAALINGELTRRSYTPVPAKFLPQPRTDNESNSTNLNFLIKSYAEGTLSKHLRQKQIGQMLLLSTPHGNFHLQRLLPHRQIALIAAGSGLTPMLNLVEHLLKRNANRIDYLRLMYFNKTSADIWCRGELEQLQKTDERFQLVNVLSAADAEWTGLRGRICIELLAPLITKNTPEYASFVAVCGPNAFSQAAQDILQELKFNLENLHIFQG</sequence>
<dbReference type="Gene3D" id="3.40.50.80">
    <property type="entry name" value="Nucleotide-binding domain of ferredoxin-NADP reductase (FNR) module"/>
    <property type="match status" value="1"/>
</dbReference>
<evidence type="ECO:0000313" key="8">
    <source>
        <dbReference type="Proteomes" id="UP001652620"/>
    </source>
</evidence>
<dbReference type="Pfam" id="PF00173">
    <property type="entry name" value="Cyt-b5"/>
    <property type="match status" value="1"/>
</dbReference>
<dbReference type="SUPFAM" id="SSF52343">
    <property type="entry name" value="Ferredoxin reductase-like, C-terminal NADP-linked domain"/>
    <property type="match status" value="1"/>
</dbReference>
<dbReference type="InterPro" id="IPR008333">
    <property type="entry name" value="Cbr1-like_FAD-bd_dom"/>
</dbReference>
<reference evidence="9" key="1">
    <citation type="submission" date="2025-08" db="UniProtKB">
        <authorList>
            <consortium name="RefSeq"/>
        </authorList>
    </citation>
    <scope>IDENTIFICATION</scope>
    <source>
        <tissue evidence="9">Adult</tissue>
    </source>
</reference>